<evidence type="ECO:0000313" key="2">
    <source>
        <dbReference type="EMBL" id="KAJ9600370.1"/>
    </source>
</evidence>
<organism evidence="2 3">
    <name type="scientific">Diploptera punctata</name>
    <name type="common">Pacific beetle cockroach</name>
    <dbReference type="NCBI Taxonomy" id="6984"/>
    <lineage>
        <taxon>Eukaryota</taxon>
        <taxon>Metazoa</taxon>
        <taxon>Ecdysozoa</taxon>
        <taxon>Arthropoda</taxon>
        <taxon>Hexapoda</taxon>
        <taxon>Insecta</taxon>
        <taxon>Pterygota</taxon>
        <taxon>Neoptera</taxon>
        <taxon>Polyneoptera</taxon>
        <taxon>Dictyoptera</taxon>
        <taxon>Blattodea</taxon>
        <taxon>Blaberoidea</taxon>
        <taxon>Blaberidae</taxon>
        <taxon>Diplopterinae</taxon>
        <taxon>Diploptera</taxon>
    </lineage>
</organism>
<proteinExistence type="predicted"/>
<gene>
    <name evidence="2" type="ORF">L9F63_009340</name>
</gene>
<dbReference type="AlphaFoldDB" id="A0AAD8ERC2"/>
<dbReference type="Proteomes" id="UP001233999">
    <property type="component" value="Unassembled WGS sequence"/>
</dbReference>
<reference evidence="2" key="1">
    <citation type="journal article" date="2023" name="IScience">
        <title>Live-bearing cockroach genome reveals convergent evolutionary mechanisms linked to viviparity in insects and beyond.</title>
        <authorList>
            <person name="Fouks B."/>
            <person name="Harrison M.C."/>
            <person name="Mikhailova A.A."/>
            <person name="Marchal E."/>
            <person name="English S."/>
            <person name="Carruthers M."/>
            <person name="Jennings E.C."/>
            <person name="Chiamaka E.L."/>
            <person name="Frigard R.A."/>
            <person name="Pippel M."/>
            <person name="Attardo G.M."/>
            <person name="Benoit J.B."/>
            <person name="Bornberg-Bauer E."/>
            <person name="Tobe S.S."/>
        </authorList>
    </citation>
    <scope>NUCLEOTIDE SEQUENCE</scope>
    <source>
        <strain evidence="2">Stay&amp;Tobe</strain>
    </source>
</reference>
<reference evidence="2" key="2">
    <citation type="submission" date="2023-05" db="EMBL/GenBank/DDBJ databases">
        <authorList>
            <person name="Fouks B."/>
        </authorList>
    </citation>
    <scope>NUCLEOTIDE SEQUENCE</scope>
    <source>
        <strain evidence="2">Stay&amp;Tobe</strain>
        <tissue evidence="2">Testes</tissue>
    </source>
</reference>
<feature type="non-terminal residue" evidence="2">
    <location>
        <position position="93"/>
    </location>
</feature>
<keyword evidence="3" id="KW-1185">Reference proteome</keyword>
<comment type="caution">
    <text evidence="2">The sequence shown here is derived from an EMBL/GenBank/DDBJ whole genome shotgun (WGS) entry which is preliminary data.</text>
</comment>
<feature type="compositionally biased region" description="Polar residues" evidence="1">
    <location>
        <begin position="65"/>
        <end position="81"/>
    </location>
</feature>
<evidence type="ECO:0000256" key="1">
    <source>
        <dbReference type="SAM" id="MobiDB-lite"/>
    </source>
</evidence>
<dbReference type="EMBL" id="JASPKZ010000425">
    <property type="protein sequence ID" value="KAJ9600370.1"/>
    <property type="molecule type" value="Genomic_DNA"/>
</dbReference>
<evidence type="ECO:0000313" key="3">
    <source>
        <dbReference type="Proteomes" id="UP001233999"/>
    </source>
</evidence>
<feature type="region of interest" description="Disordered" evidence="1">
    <location>
        <begin position="65"/>
        <end position="93"/>
    </location>
</feature>
<sequence length="93" mass="10463">EYPCDHYTAVINVTLMNTGCPRTLVHETALQLLQVLDKRFFGAVGPLPAEGDIEKINERMANLHNNDQSVASEPSEPQQPGTRKGWGKRYREL</sequence>
<feature type="non-terminal residue" evidence="2">
    <location>
        <position position="1"/>
    </location>
</feature>
<accession>A0AAD8ERC2</accession>
<protein>
    <submittedName>
        <fullName evidence="2">Uncharacterized protein</fullName>
    </submittedName>
</protein>
<name>A0AAD8ERC2_DIPPU</name>